<protein>
    <submittedName>
        <fullName evidence="2">Immunity to superinfection protein</fullName>
    </submittedName>
</protein>
<keyword evidence="1" id="KW-1133">Transmembrane helix</keyword>
<reference evidence="2 3" key="1">
    <citation type="journal article" date="2015" name="Genome Announc.">
        <title>Complete Genome Sequence of Citrobacter freundii Myophage Moon.</title>
        <authorList>
            <person name="Edwards G.B."/>
            <person name="Luna A.J."/>
            <person name="Hernandez A.C."/>
            <person name="Kuty Everett G.F."/>
        </authorList>
    </citation>
    <scope>NUCLEOTIDE SEQUENCE [LARGE SCALE GENOMIC DNA]</scope>
</reference>
<dbReference type="Pfam" id="PF14373">
    <property type="entry name" value="Imm_superinfect"/>
    <property type="match status" value="1"/>
</dbReference>
<dbReference type="GeneID" id="24721646"/>
<evidence type="ECO:0000313" key="2">
    <source>
        <dbReference type="EMBL" id="AIX12018.1"/>
    </source>
</evidence>
<sequence>MEIIAGIISLVVYMIPAIIAFIRGHGSKWAITVVNFLFGWTFIGWIWAFIWSLTGNKPAQQQFIIIKEAK</sequence>
<evidence type="ECO:0000313" key="3">
    <source>
        <dbReference type="Proteomes" id="UP000030323"/>
    </source>
</evidence>
<dbReference type="RefSeq" id="YP_009146480.1">
    <property type="nucleotide sequence ID" value="NC_027331.1"/>
</dbReference>
<proteinExistence type="predicted"/>
<name>A0A0A0YTC8_9CAUD</name>
<keyword evidence="3" id="KW-1185">Reference proteome</keyword>
<dbReference type="Proteomes" id="UP000030323">
    <property type="component" value="Segment"/>
</dbReference>
<gene>
    <name evidence="2" type="ORF">CPT_Moon47</name>
</gene>
<organism evidence="2 3">
    <name type="scientific">Citrobacter phage Moon</name>
    <dbReference type="NCBI Taxonomy" id="1540095"/>
    <lineage>
        <taxon>Viruses</taxon>
        <taxon>Duplodnaviria</taxon>
        <taxon>Heunggongvirae</taxon>
        <taxon>Uroviricota</taxon>
        <taxon>Caudoviricetes</taxon>
        <taxon>Pantevenvirales</taxon>
        <taxon>Straboviridae</taxon>
        <taxon>Tevenvirinae</taxon>
        <taxon>Moonvirus</taxon>
        <taxon>Moonvirus moon</taxon>
    </lineage>
</organism>
<dbReference type="KEGG" id="vg:24721646"/>
<keyword evidence="1" id="KW-0472">Membrane</keyword>
<feature type="transmembrane region" description="Helical" evidence="1">
    <location>
        <begin position="6"/>
        <end position="22"/>
    </location>
</feature>
<dbReference type="InterPro" id="IPR016410">
    <property type="entry name" value="Phage_imm"/>
</dbReference>
<feature type="transmembrane region" description="Helical" evidence="1">
    <location>
        <begin position="29"/>
        <end position="50"/>
    </location>
</feature>
<accession>A0A0A0YTC8</accession>
<dbReference type="EMBL" id="KM236240">
    <property type="protein sequence ID" value="AIX12018.1"/>
    <property type="molecule type" value="Genomic_DNA"/>
</dbReference>
<evidence type="ECO:0000256" key="1">
    <source>
        <dbReference type="SAM" id="Phobius"/>
    </source>
</evidence>
<keyword evidence="1" id="KW-0812">Transmembrane</keyword>